<feature type="transmembrane region" description="Helical" evidence="1">
    <location>
        <begin position="106"/>
        <end position="133"/>
    </location>
</feature>
<dbReference type="Proteomes" id="UP000029661">
    <property type="component" value="Chromosome"/>
</dbReference>
<dbReference type="AlphaFoldDB" id="A0A089ZJ29"/>
<dbReference type="EMBL" id="CP006933">
    <property type="protein sequence ID" value="AIS32983.1"/>
    <property type="molecule type" value="Genomic_DNA"/>
</dbReference>
<dbReference type="STRING" id="2162.BRM9_2181"/>
<organism evidence="2 3">
    <name type="scientific">Methanobacterium formicicum</name>
    <dbReference type="NCBI Taxonomy" id="2162"/>
    <lineage>
        <taxon>Archaea</taxon>
        <taxon>Methanobacteriati</taxon>
        <taxon>Methanobacteriota</taxon>
        <taxon>Methanomada group</taxon>
        <taxon>Methanobacteria</taxon>
        <taxon>Methanobacteriales</taxon>
        <taxon>Methanobacteriaceae</taxon>
        <taxon>Methanobacterium</taxon>
    </lineage>
</organism>
<keyword evidence="1" id="KW-1133">Transmembrane helix</keyword>
<feature type="transmembrane region" description="Helical" evidence="1">
    <location>
        <begin position="16"/>
        <end position="38"/>
    </location>
</feature>
<evidence type="ECO:0000313" key="3">
    <source>
        <dbReference type="Proteomes" id="UP000029661"/>
    </source>
</evidence>
<dbReference type="OrthoDB" id="375656at2157"/>
<dbReference type="KEGG" id="mfc:BRM9_2181"/>
<evidence type="ECO:0000256" key="1">
    <source>
        <dbReference type="SAM" id="Phobius"/>
    </source>
</evidence>
<feature type="transmembrane region" description="Helical" evidence="1">
    <location>
        <begin position="58"/>
        <end position="79"/>
    </location>
</feature>
<feature type="transmembrane region" description="Helical" evidence="1">
    <location>
        <begin position="219"/>
        <end position="240"/>
    </location>
</feature>
<gene>
    <name evidence="2" type="ORF">BRM9_2181</name>
</gene>
<dbReference type="Pfam" id="PF12730">
    <property type="entry name" value="ABC2_membrane_4"/>
    <property type="match status" value="1"/>
</dbReference>
<reference evidence="2 3" key="1">
    <citation type="submission" date="2013-12" db="EMBL/GenBank/DDBJ databases">
        <title>The complete genome sequence of Methanobacterium sp. BRM9.</title>
        <authorList>
            <consortium name="Pastoral Greenhouse Gas Research Consortium"/>
            <person name="Kelly W.J."/>
            <person name="Leahy S.C."/>
            <person name="Perry R."/>
            <person name="Li D."/>
            <person name="Altermann E."/>
            <person name="Lambie S.C."/>
            <person name="Attwood G.T."/>
        </authorList>
    </citation>
    <scope>NUCLEOTIDE SEQUENCE [LARGE SCALE GENOMIC DNA]</scope>
    <source>
        <strain evidence="2 3">BRM9</strain>
    </source>
</reference>
<keyword evidence="1" id="KW-0812">Transmembrane</keyword>
<keyword evidence="1" id="KW-0472">Membrane</keyword>
<accession>A0A089ZJ29</accession>
<protein>
    <submittedName>
        <fullName evidence="2">Bacitracin ABC transporter permease protein</fullName>
    </submittedName>
</protein>
<proteinExistence type="predicted"/>
<dbReference type="GeneID" id="24793353"/>
<dbReference type="RefSeq" id="WP_048085751.1">
    <property type="nucleotide sequence ID" value="NZ_CP006933.1"/>
</dbReference>
<name>A0A089ZJ29_METFO</name>
<evidence type="ECO:0000313" key="2">
    <source>
        <dbReference type="EMBL" id="AIS32983.1"/>
    </source>
</evidence>
<sequence length="246" mass="27465">MINLLQSKYKKYKNTYIYSLGLLGMISPVILIAIGTFMVRDDLIAQGIYTWHSFYGRLVAFFVYLIGPLLTSFIAISAVTHEYQSHTMGNILTTPYSRLKIILGKLGYVSLLVIGFCVCVALTNILCAIILGFTITSTELIDHTSYLLLAGVTTLVIVPLALLLTVVFRSFIPPMIISVAGTIPNFAVYHWDKCYLSPWGVPEVIVLKAAGYLNNIDTVYPLTFILVYAALFTTALLIYFHYSDQY</sequence>
<feature type="transmembrane region" description="Helical" evidence="1">
    <location>
        <begin position="145"/>
        <end position="164"/>
    </location>
</feature>